<dbReference type="GO" id="GO:0015562">
    <property type="term" value="F:efflux transmembrane transporter activity"/>
    <property type="evidence" value="ECO:0007669"/>
    <property type="project" value="InterPro"/>
</dbReference>
<keyword evidence="4" id="KW-1134">Transmembrane beta strand</keyword>
<dbReference type="Pfam" id="PF02321">
    <property type="entry name" value="OEP"/>
    <property type="match status" value="1"/>
</dbReference>
<keyword evidence="5" id="KW-0812">Transmembrane</keyword>
<comment type="subcellular location">
    <subcellularLocation>
        <location evidence="1">Cell outer membrane</location>
    </subcellularLocation>
</comment>
<evidence type="ECO:0000256" key="5">
    <source>
        <dbReference type="ARBA" id="ARBA00022692"/>
    </source>
</evidence>
<comment type="caution">
    <text evidence="9">The sequence shown here is derived from an EMBL/GenBank/DDBJ whole genome shotgun (WGS) entry which is preliminary data.</text>
</comment>
<keyword evidence="8" id="KW-0175">Coiled coil</keyword>
<keyword evidence="7" id="KW-0998">Cell outer membrane</keyword>
<evidence type="ECO:0000256" key="3">
    <source>
        <dbReference type="ARBA" id="ARBA00022448"/>
    </source>
</evidence>
<reference evidence="10" key="1">
    <citation type="submission" date="2016-11" db="EMBL/GenBank/DDBJ databases">
        <title>Trade-off between light-utilization and light-protection in marine flavobacteria.</title>
        <authorList>
            <person name="Kumagai Y."/>
            <person name="Yoshizawa S."/>
            <person name="Kogure K."/>
        </authorList>
    </citation>
    <scope>NUCLEOTIDE SEQUENCE [LARGE SCALE GENOMIC DNA]</scope>
    <source>
        <strain evidence="10">SG-18</strain>
    </source>
</reference>
<evidence type="ECO:0000256" key="4">
    <source>
        <dbReference type="ARBA" id="ARBA00022452"/>
    </source>
</evidence>
<dbReference type="OrthoDB" id="1115534at2"/>
<evidence type="ECO:0008006" key="11">
    <source>
        <dbReference type="Google" id="ProtNLM"/>
    </source>
</evidence>
<accession>A0A2S7T8D4</accession>
<dbReference type="GO" id="GO:1990281">
    <property type="term" value="C:efflux pump complex"/>
    <property type="evidence" value="ECO:0007669"/>
    <property type="project" value="TreeGrafter"/>
</dbReference>
<dbReference type="InterPro" id="IPR051906">
    <property type="entry name" value="TolC-like"/>
</dbReference>
<dbReference type="GO" id="GO:0015288">
    <property type="term" value="F:porin activity"/>
    <property type="evidence" value="ECO:0007669"/>
    <property type="project" value="TreeGrafter"/>
</dbReference>
<dbReference type="EMBL" id="MQVX01000001">
    <property type="protein sequence ID" value="PQJ15914.1"/>
    <property type="molecule type" value="Genomic_DNA"/>
</dbReference>
<name>A0A2S7T8D4_9FLAO</name>
<organism evidence="9 10">
    <name type="scientific">Aureicoccus marinus</name>
    <dbReference type="NCBI Taxonomy" id="754435"/>
    <lineage>
        <taxon>Bacteria</taxon>
        <taxon>Pseudomonadati</taxon>
        <taxon>Bacteroidota</taxon>
        <taxon>Flavobacteriia</taxon>
        <taxon>Flavobacteriales</taxon>
        <taxon>Flavobacteriaceae</taxon>
        <taxon>Aureicoccus</taxon>
    </lineage>
</organism>
<gene>
    <name evidence="9" type="ORF">BST99_09415</name>
</gene>
<dbReference type="PANTHER" id="PTHR30026:SF20">
    <property type="entry name" value="OUTER MEMBRANE PROTEIN TOLC"/>
    <property type="match status" value="1"/>
</dbReference>
<dbReference type="GO" id="GO:0009279">
    <property type="term" value="C:cell outer membrane"/>
    <property type="evidence" value="ECO:0007669"/>
    <property type="project" value="UniProtKB-SubCell"/>
</dbReference>
<dbReference type="InterPro" id="IPR003423">
    <property type="entry name" value="OMP_efflux"/>
</dbReference>
<dbReference type="SUPFAM" id="SSF56954">
    <property type="entry name" value="Outer membrane efflux proteins (OEP)"/>
    <property type="match status" value="1"/>
</dbReference>
<dbReference type="RefSeq" id="WP_105001580.1">
    <property type="nucleotide sequence ID" value="NZ_MQVX01000001.1"/>
</dbReference>
<evidence type="ECO:0000256" key="6">
    <source>
        <dbReference type="ARBA" id="ARBA00023136"/>
    </source>
</evidence>
<evidence type="ECO:0000256" key="2">
    <source>
        <dbReference type="ARBA" id="ARBA00007613"/>
    </source>
</evidence>
<dbReference type="Gene3D" id="1.20.1600.10">
    <property type="entry name" value="Outer membrane efflux proteins (OEP)"/>
    <property type="match status" value="1"/>
</dbReference>
<evidence type="ECO:0000256" key="1">
    <source>
        <dbReference type="ARBA" id="ARBA00004442"/>
    </source>
</evidence>
<evidence type="ECO:0000256" key="7">
    <source>
        <dbReference type="ARBA" id="ARBA00023237"/>
    </source>
</evidence>
<feature type="coiled-coil region" evidence="8">
    <location>
        <begin position="134"/>
        <end position="161"/>
    </location>
</feature>
<proteinExistence type="inferred from homology"/>
<dbReference type="Proteomes" id="UP000239366">
    <property type="component" value="Unassembled WGS sequence"/>
</dbReference>
<keyword evidence="10" id="KW-1185">Reference proteome</keyword>
<sequence>MRNKFWVWIFVLYLGTGVVHAQSLNEFVVDGLEKNDLAKNLPPLDTLIKMAKANSPRLKFFDADYEFWDGQITLARRAWLRNINLEAGYGYGIFDNLSNQQIAGDPGSQTLFSSEQSRYTVGASIKLPLSSVFNRNREIKNAKAEAKKSQHQKEYAEWELEQLIVKQYNDLLKAHRLFFINASIVESYKLQSIRAEKDFKNGVINLADYTRLQQMLNQAIRAYESQRAEFLIAFKALEGTVGIQIEMY</sequence>
<dbReference type="AlphaFoldDB" id="A0A2S7T8D4"/>
<keyword evidence="6" id="KW-0472">Membrane</keyword>
<comment type="similarity">
    <text evidence="2">Belongs to the outer membrane factor (OMF) (TC 1.B.17) family.</text>
</comment>
<keyword evidence="3" id="KW-0813">Transport</keyword>
<evidence type="ECO:0000313" key="10">
    <source>
        <dbReference type="Proteomes" id="UP000239366"/>
    </source>
</evidence>
<evidence type="ECO:0000256" key="8">
    <source>
        <dbReference type="SAM" id="Coils"/>
    </source>
</evidence>
<protein>
    <recommendedName>
        <fullName evidence="11">Transporter</fullName>
    </recommendedName>
</protein>
<evidence type="ECO:0000313" key="9">
    <source>
        <dbReference type="EMBL" id="PQJ15914.1"/>
    </source>
</evidence>
<dbReference type="PANTHER" id="PTHR30026">
    <property type="entry name" value="OUTER MEMBRANE PROTEIN TOLC"/>
    <property type="match status" value="1"/>
</dbReference>